<evidence type="ECO:0000313" key="7">
    <source>
        <dbReference type="Proteomes" id="UP000436181"/>
    </source>
</evidence>
<dbReference type="Proteomes" id="UP000436181">
    <property type="component" value="Unassembled WGS sequence"/>
</dbReference>
<keyword evidence="2 4" id="KW-0547">Nucleotide-binding</keyword>
<dbReference type="SUPFAM" id="SSF100950">
    <property type="entry name" value="NagB/RpiA/CoA transferase-like"/>
    <property type="match status" value="1"/>
</dbReference>
<organism evidence="6 7">
    <name type="scientific">Corynebacterium zhongnanshanii</name>
    <dbReference type="NCBI Taxonomy" id="2768834"/>
    <lineage>
        <taxon>Bacteria</taxon>
        <taxon>Bacillati</taxon>
        <taxon>Actinomycetota</taxon>
        <taxon>Actinomycetes</taxon>
        <taxon>Mycobacteriales</taxon>
        <taxon>Corynebacteriaceae</taxon>
        <taxon>Corynebacterium</taxon>
    </lineage>
</organism>
<comment type="cofactor">
    <cofactor evidence="4">
        <name>Mg(2+)</name>
        <dbReference type="ChEBI" id="CHEBI:18420"/>
    </cofactor>
</comment>
<dbReference type="EMBL" id="WBZJ01000001">
    <property type="protein sequence ID" value="KAB3523046.1"/>
    <property type="molecule type" value="Genomic_DNA"/>
</dbReference>
<keyword evidence="4" id="KW-0460">Magnesium</keyword>
<keyword evidence="7" id="KW-1185">Reference proteome</keyword>
<comment type="caution">
    <text evidence="6">The sequence shown here is derived from an EMBL/GenBank/DDBJ whole genome shotgun (WGS) entry which is preliminary data.</text>
</comment>
<comment type="similarity">
    <text evidence="1 4">Belongs to the 5-formyltetrahydrofolate cyclo-ligase family.</text>
</comment>
<evidence type="ECO:0000256" key="5">
    <source>
        <dbReference type="SAM" id="MobiDB-lite"/>
    </source>
</evidence>
<accession>A0ABQ6VF63</accession>
<evidence type="ECO:0000256" key="2">
    <source>
        <dbReference type="ARBA" id="ARBA00022741"/>
    </source>
</evidence>
<keyword evidence="3 4" id="KW-0067">ATP-binding</keyword>
<dbReference type="NCBIfam" id="TIGR02727">
    <property type="entry name" value="MTHFS_bact"/>
    <property type="match status" value="1"/>
</dbReference>
<evidence type="ECO:0000256" key="1">
    <source>
        <dbReference type="ARBA" id="ARBA00010638"/>
    </source>
</evidence>
<dbReference type="InterPro" id="IPR024185">
    <property type="entry name" value="FTHF_cligase-like_sf"/>
</dbReference>
<feature type="compositionally biased region" description="Basic and acidic residues" evidence="5">
    <location>
        <begin position="12"/>
        <end position="36"/>
    </location>
</feature>
<comment type="catalytic activity">
    <reaction evidence="4">
        <text>(6S)-5-formyl-5,6,7,8-tetrahydrofolate + ATP = (6R)-5,10-methenyltetrahydrofolate + ADP + phosphate</text>
        <dbReference type="Rhea" id="RHEA:10488"/>
        <dbReference type="ChEBI" id="CHEBI:30616"/>
        <dbReference type="ChEBI" id="CHEBI:43474"/>
        <dbReference type="ChEBI" id="CHEBI:57455"/>
        <dbReference type="ChEBI" id="CHEBI:57457"/>
        <dbReference type="ChEBI" id="CHEBI:456216"/>
        <dbReference type="EC" id="6.3.3.2"/>
    </reaction>
</comment>
<feature type="region of interest" description="Disordered" evidence="5">
    <location>
        <begin position="1"/>
        <end position="36"/>
    </location>
</feature>
<dbReference type="InterPro" id="IPR037171">
    <property type="entry name" value="NagB/RpiA_transferase-like"/>
</dbReference>
<keyword evidence="4" id="KW-0479">Metal-binding</keyword>
<name>A0ABQ6VF63_9CORY</name>
<evidence type="ECO:0000256" key="3">
    <source>
        <dbReference type="ARBA" id="ARBA00022840"/>
    </source>
</evidence>
<evidence type="ECO:0000256" key="4">
    <source>
        <dbReference type="RuleBase" id="RU361279"/>
    </source>
</evidence>
<dbReference type="PANTHER" id="PTHR23407:SF1">
    <property type="entry name" value="5-FORMYLTETRAHYDROFOLATE CYCLO-LIGASE"/>
    <property type="match status" value="1"/>
</dbReference>
<reference evidence="6 7" key="1">
    <citation type="submission" date="2019-10" db="EMBL/GenBank/DDBJ databases">
        <title>Corynebacterium sp novel species isolated from the respiratory tract of Marmot.</title>
        <authorList>
            <person name="Zhang G."/>
        </authorList>
    </citation>
    <scope>NUCLEOTIDE SEQUENCE [LARGE SCALE GENOMIC DNA]</scope>
    <source>
        <strain evidence="6 7">336</strain>
    </source>
</reference>
<keyword evidence="6" id="KW-0436">Ligase</keyword>
<protein>
    <recommendedName>
        <fullName evidence="4">5-formyltetrahydrofolate cyclo-ligase</fullName>
        <ecNumber evidence="4">6.3.3.2</ecNumber>
    </recommendedName>
</protein>
<proteinExistence type="inferred from homology"/>
<evidence type="ECO:0000313" key="6">
    <source>
        <dbReference type="EMBL" id="KAB3523046.1"/>
    </source>
</evidence>
<gene>
    <name evidence="6" type="ORF">F8377_02480</name>
</gene>
<dbReference type="PANTHER" id="PTHR23407">
    <property type="entry name" value="ATPASE INHIBITOR/5-FORMYLTETRAHYDROFOLATE CYCLO-LIGASE"/>
    <property type="match status" value="1"/>
</dbReference>
<dbReference type="EC" id="6.3.3.2" evidence="4"/>
<dbReference type="InterPro" id="IPR002698">
    <property type="entry name" value="FTHF_cligase"/>
</dbReference>
<sequence length="214" mass="23864">MAVMDNPTDISQAKRDLRASTRARRESVSPEQRAARDQMIQAHLVDYLRRHQAETKRETQTDSADAGRSDIPLTVTAFVPMASEPGGRWLPDVLRAAGFRVILPRVAEKNLEWVPYTGDLERSSWGLLEPTDEKIFQPLPEVVDVAIIPAIGLDSAGHRLGQGGGFYDRQLAQGNLNVTRLGIVDQWEFHTHVPHASHDLTVNTVITEHGVFEM</sequence>
<dbReference type="PIRSF" id="PIRSF006806">
    <property type="entry name" value="FTHF_cligase"/>
    <property type="match status" value="1"/>
</dbReference>
<dbReference type="Gene3D" id="3.40.50.10420">
    <property type="entry name" value="NagB/RpiA/CoA transferase-like"/>
    <property type="match status" value="1"/>
</dbReference>
<dbReference type="Pfam" id="PF01812">
    <property type="entry name" value="5-FTHF_cyc-lig"/>
    <property type="match status" value="1"/>
</dbReference>
<dbReference type="GO" id="GO:0030272">
    <property type="term" value="F:5-formyltetrahydrofolate cyclo-ligase activity"/>
    <property type="evidence" value="ECO:0007669"/>
    <property type="project" value="UniProtKB-EC"/>
</dbReference>